<reference evidence="2" key="1">
    <citation type="submission" date="2020-08" db="EMBL/GenBank/DDBJ databases">
        <title>Multicomponent nature underlies the extraordinary mechanical properties of spider dragline silk.</title>
        <authorList>
            <person name="Kono N."/>
            <person name="Nakamura H."/>
            <person name="Mori M."/>
            <person name="Yoshida Y."/>
            <person name="Ohtoshi R."/>
            <person name="Malay A.D."/>
            <person name="Moran D.A.P."/>
            <person name="Tomita M."/>
            <person name="Numata K."/>
            <person name="Arakawa K."/>
        </authorList>
    </citation>
    <scope>NUCLEOTIDE SEQUENCE</scope>
</reference>
<dbReference type="InterPro" id="IPR032675">
    <property type="entry name" value="LRR_dom_sf"/>
</dbReference>
<dbReference type="OrthoDB" id="3134645at2759"/>
<accession>A0A8X6XB72</accession>
<keyword evidence="3" id="KW-1185">Reference proteome</keyword>
<comment type="caution">
    <text evidence="2">The sequence shown here is derived from an EMBL/GenBank/DDBJ whole genome shotgun (WGS) entry which is preliminary data.</text>
</comment>
<proteinExistence type="predicted"/>
<dbReference type="PANTHER" id="PTHR38926">
    <property type="entry name" value="F-BOX DOMAIN CONTAINING PROTEIN, EXPRESSED"/>
    <property type="match status" value="1"/>
</dbReference>
<dbReference type="InterPro" id="IPR036047">
    <property type="entry name" value="F-box-like_dom_sf"/>
</dbReference>
<gene>
    <name evidence="2" type="primary">AVEN_234524_1</name>
    <name evidence="2" type="ORF">TNIN_117741</name>
</gene>
<dbReference type="PANTHER" id="PTHR38926:SF5">
    <property type="entry name" value="F-BOX AND LEUCINE-RICH REPEAT PROTEIN 6"/>
    <property type="match status" value="1"/>
</dbReference>
<evidence type="ECO:0000259" key="1">
    <source>
        <dbReference type="PROSITE" id="PS50181"/>
    </source>
</evidence>
<dbReference type="SUPFAM" id="SSF81383">
    <property type="entry name" value="F-box domain"/>
    <property type="match status" value="1"/>
</dbReference>
<dbReference type="AlphaFoldDB" id="A0A8X6XB72"/>
<sequence>MASISNLPPEILLQIFDIYCETVTQRKFIDNVSNVCKQWKELCTDASLWKIFDGTLPFETLLEFSCKGYLRLTEILIISKLTKSPKLKDVKLIYQNMPEVKTVNLSNVAKTECFQMKTPFSFISELVVYCPKLQEIILNDANPCHETVPSHLMFKGFFTLRGSDLISLDFSNSQGYSFLELFNIIGSTCPNLEQLVAYNLRKNYGHPIFNIEHMQNGLPKLKVLCLEYPVQFEYDRSKTTDGFPELTTFTYPCIEEDGSKELIQMKFKKLLMKSPCLKELDIQGCSMISAHSLYSLPTSNLEKLCVSNTELCLYDDFYNALQRWSHSLIELDVSLEQDSAINDSLMSFALSGSLKNLVSLYLYNTAVTMPTVKVIIENCPKLNYLQLESCPDLMEQLRRAHKGEGAIKKLTLDAEII</sequence>
<protein>
    <submittedName>
        <fullName evidence="2">F-box domain-containing protein</fullName>
    </submittedName>
</protein>
<evidence type="ECO:0000313" key="3">
    <source>
        <dbReference type="Proteomes" id="UP000886998"/>
    </source>
</evidence>
<dbReference type="Gene3D" id="3.80.10.10">
    <property type="entry name" value="Ribonuclease Inhibitor"/>
    <property type="match status" value="1"/>
</dbReference>
<evidence type="ECO:0000313" key="2">
    <source>
        <dbReference type="EMBL" id="GFY50513.1"/>
    </source>
</evidence>
<organism evidence="2 3">
    <name type="scientific">Trichonephila inaurata madagascariensis</name>
    <dbReference type="NCBI Taxonomy" id="2747483"/>
    <lineage>
        <taxon>Eukaryota</taxon>
        <taxon>Metazoa</taxon>
        <taxon>Ecdysozoa</taxon>
        <taxon>Arthropoda</taxon>
        <taxon>Chelicerata</taxon>
        <taxon>Arachnida</taxon>
        <taxon>Araneae</taxon>
        <taxon>Araneomorphae</taxon>
        <taxon>Entelegynae</taxon>
        <taxon>Araneoidea</taxon>
        <taxon>Nephilidae</taxon>
        <taxon>Trichonephila</taxon>
        <taxon>Trichonephila inaurata</taxon>
    </lineage>
</organism>
<dbReference type="Gene3D" id="1.20.1280.50">
    <property type="match status" value="1"/>
</dbReference>
<feature type="domain" description="F-box" evidence="1">
    <location>
        <begin position="1"/>
        <end position="52"/>
    </location>
</feature>
<dbReference type="Pfam" id="PF12937">
    <property type="entry name" value="F-box-like"/>
    <property type="match status" value="1"/>
</dbReference>
<dbReference type="Proteomes" id="UP000886998">
    <property type="component" value="Unassembled WGS sequence"/>
</dbReference>
<dbReference type="EMBL" id="BMAV01007538">
    <property type="protein sequence ID" value="GFY50513.1"/>
    <property type="molecule type" value="Genomic_DNA"/>
</dbReference>
<name>A0A8X6XB72_9ARAC</name>
<dbReference type="InterPro" id="IPR001810">
    <property type="entry name" value="F-box_dom"/>
</dbReference>
<dbReference type="SUPFAM" id="SSF52047">
    <property type="entry name" value="RNI-like"/>
    <property type="match status" value="1"/>
</dbReference>
<dbReference type="PROSITE" id="PS50181">
    <property type="entry name" value="FBOX"/>
    <property type="match status" value="1"/>
</dbReference>